<protein>
    <submittedName>
        <fullName evidence="1">Carboxy-terminal domain (CTD) phosphatase</fullName>
    </submittedName>
</protein>
<evidence type="ECO:0000313" key="2">
    <source>
        <dbReference type="Proteomes" id="UP000777482"/>
    </source>
</evidence>
<feature type="non-terminal residue" evidence="1">
    <location>
        <position position="111"/>
    </location>
</feature>
<comment type="caution">
    <text evidence="1">The sequence shown here is derived from an EMBL/GenBank/DDBJ whole genome shotgun (WGS) entry which is preliminary data.</text>
</comment>
<proteinExistence type="predicted"/>
<dbReference type="OrthoDB" id="10249888at2759"/>
<dbReference type="AlphaFoldDB" id="A0A9P6W898"/>
<accession>A0A9P6W898</accession>
<reference evidence="1 2" key="1">
    <citation type="submission" date="2020-11" db="EMBL/GenBank/DDBJ databases">
        <title>Kefir isolates.</title>
        <authorList>
            <person name="Marcisauskas S."/>
            <person name="Kim Y."/>
            <person name="Blasche S."/>
        </authorList>
    </citation>
    <scope>NUCLEOTIDE SEQUENCE [LARGE SCALE GENOMIC DNA]</scope>
    <source>
        <strain evidence="1 2">KR</strain>
    </source>
</reference>
<keyword evidence="2" id="KW-1185">Reference proteome</keyword>
<dbReference type="Proteomes" id="UP000777482">
    <property type="component" value="Unassembled WGS sequence"/>
</dbReference>
<name>A0A9P6W898_RHOMI</name>
<dbReference type="EMBL" id="PUHQ01000008">
    <property type="protein sequence ID" value="KAG0665679.1"/>
    <property type="molecule type" value="Genomic_DNA"/>
</dbReference>
<organism evidence="1 2">
    <name type="scientific">Rhodotorula mucilaginosa</name>
    <name type="common">Yeast</name>
    <name type="synonym">Rhodotorula rubra</name>
    <dbReference type="NCBI Taxonomy" id="5537"/>
    <lineage>
        <taxon>Eukaryota</taxon>
        <taxon>Fungi</taxon>
        <taxon>Dikarya</taxon>
        <taxon>Basidiomycota</taxon>
        <taxon>Pucciniomycotina</taxon>
        <taxon>Microbotryomycetes</taxon>
        <taxon>Sporidiobolales</taxon>
        <taxon>Sporidiobolaceae</taxon>
        <taxon>Rhodotorula</taxon>
    </lineage>
</organism>
<evidence type="ECO:0000313" key="1">
    <source>
        <dbReference type="EMBL" id="KAG0665679.1"/>
    </source>
</evidence>
<gene>
    <name evidence="1" type="primary">FCP1_2</name>
    <name evidence="1" type="ORF">C6P46_006463</name>
</gene>
<sequence>MELPATHLRLPAALPYPLTVQRIHAQPGAHVQKTQRLFTYSFLPNKPDEQGKRERQVREWDSPVLGQVVAWDVREGDIIREPRPIVKVQEPCTHDVQLNGLCAICGKDLTA</sequence>